<dbReference type="EMBL" id="CAKASE010000080">
    <property type="protein sequence ID" value="CAG9580956.1"/>
    <property type="molecule type" value="Genomic_DNA"/>
</dbReference>
<dbReference type="OrthoDB" id="10072397at2759"/>
<comment type="caution">
    <text evidence="2">The sequence shown here is derived from an EMBL/GenBank/DDBJ whole genome shotgun (WGS) entry which is preliminary data.</text>
</comment>
<protein>
    <submittedName>
        <fullName evidence="2">(African queen) hypothetical protein</fullName>
    </submittedName>
</protein>
<evidence type="ECO:0000256" key="1">
    <source>
        <dbReference type="SAM" id="MobiDB-lite"/>
    </source>
</evidence>
<reference evidence="2" key="1">
    <citation type="submission" date="2021-09" db="EMBL/GenBank/DDBJ databases">
        <authorList>
            <person name="Martin H S."/>
        </authorList>
    </citation>
    <scope>NUCLEOTIDE SEQUENCE</scope>
</reference>
<evidence type="ECO:0000313" key="2">
    <source>
        <dbReference type="EMBL" id="CAG9580956.1"/>
    </source>
</evidence>
<sequence length="297" mass="33213">MLIKQFNTIAANRQYTTFSGREDNISITTMPAEYNNEIIIEYEDVNENTLFDGKIYTSEDTDRKFEEILQMACNDGILVTNNTGDLEKATSDQNSLTSSSLGDSIKIYNVQTGEVVKCKPEDKLSHRYDTEADITHDNDAAATSAHTDMSDANTHTVETLEAHRTSEIDDLPEHLPSVKELAKKFVSMESLSEQTKPVLPLKRHKSKENMLSPDTSRPSNKLTYMHSLTARSISREFREELKLSMATPLTVPGGAKDIPEGEEVTRESSRPGSPVPEPGTIKTKLAFFESLRSKFTK</sequence>
<feature type="compositionally biased region" description="Basic and acidic residues" evidence="1">
    <location>
        <begin position="257"/>
        <end position="269"/>
    </location>
</feature>
<dbReference type="AlphaFoldDB" id="A0A8J2R206"/>
<feature type="region of interest" description="Disordered" evidence="1">
    <location>
        <begin position="249"/>
        <end position="281"/>
    </location>
</feature>
<dbReference type="Proteomes" id="UP000789524">
    <property type="component" value="Unassembled WGS sequence"/>
</dbReference>
<accession>A0A8J2R206</accession>
<keyword evidence="3" id="KW-1185">Reference proteome</keyword>
<gene>
    <name evidence="2" type="ORF">DCHRY22_LOCUS13694</name>
</gene>
<organism evidence="2 3">
    <name type="scientific">Danaus chrysippus</name>
    <name type="common">African queen</name>
    <dbReference type="NCBI Taxonomy" id="151541"/>
    <lineage>
        <taxon>Eukaryota</taxon>
        <taxon>Metazoa</taxon>
        <taxon>Ecdysozoa</taxon>
        <taxon>Arthropoda</taxon>
        <taxon>Hexapoda</taxon>
        <taxon>Insecta</taxon>
        <taxon>Pterygota</taxon>
        <taxon>Neoptera</taxon>
        <taxon>Endopterygota</taxon>
        <taxon>Lepidoptera</taxon>
        <taxon>Glossata</taxon>
        <taxon>Ditrysia</taxon>
        <taxon>Papilionoidea</taxon>
        <taxon>Nymphalidae</taxon>
        <taxon>Danainae</taxon>
        <taxon>Danaini</taxon>
        <taxon>Danaina</taxon>
        <taxon>Danaus</taxon>
        <taxon>Anosia</taxon>
    </lineage>
</organism>
<name>A0A8J2R206_9NEOP</name>
<proteinExistence type="predicted"/>
<evidence type="ECO:0000313" key="3">
    <source>
        <dbReference type="Proteomes" id="UP000789524"/>
    </source>
</evidence>